<name>A0AB39HFR2_9VIBR</name>
<accession>A0AB39HFR2</accession>
<gene>
    <name evidence="1" type="ORF">AB0763_02410</name>
</gene>
<proteinExistence type="predicted"/>
<dbReference type="RefSeq" id="WP_306100959.1">
    <property type="nucleotide sequence ID" value="NZ_CP162601.1"/>
</dbReference>
<dbReference type="InterPro" id="IPR036514">
    <property type="entry name" value="SGNH_hydro_sf"/>
</dbReference>
<dbReference type="EMBL" id="CP162601">
    <property type="protein sequence ID" value="XDK25517.1"/>
    <property type="molecule type" value="Genomic_DNA"/>
</dbReference>
<protein>
    <submittedName>
        <fullName evidence="1">Uncharacterized protein</fullName>
    </submittedName>
</protein>
<dbReference type="GO" id="GO:0016788">
    <property type="term" value="F:hydrolase activity, acting on ester bonds"/>
    <property type="evidence" value="ECO:0007669"/>
    <property type="project" value="UniProtKB-ARBA"/>
</dbReference>
<sequence length="262" mass="30598">MIKKAYCFEPLIGEDSTSQNNLTLHSSSQVLKEYDWLIFTDSRGLERDDKTKIENTWIYKTCEYLKKNKHSFLVISRPKNLTTFSTLINFLELNEISFKGLITNVGFVDCTPKKRTAVNDIKLQLNNLQISEQEEKVFSSYELNNGNKEQLYSISLDKKAITHIQKVLKKHFSTQLLIKTPIIPKDKEFQRKRPNEFYEQIEETNSLIDNIANGIGAITVDFPRHILETFDGVHFTDKDHDLVYALLKKMIIEQLKNKKKYL</sequence>
<dbReference type="AlphaFoldDB" id="A0AB39HFR2"/>
<dbReference type="Gene3D" id="3.40.50.1110">
    <property type="entry name" value="SGNH hydrolase"/>
    <property type="match status" value="1"/>
</dbReference>
<dbReference type="KEGG" id="vih:AB0763_02410"/>
<reference evidence="1" key="1">
    <citation type="submission" date="2024-07" db="EMBL/GenBank/DDBJ databases">
        <title>Genome Analysis of a Potential Novel Vibrio Species Secreting pH- and Thermo-stable Alginate Lyase and its Application in Producing Alginate Oligosaccharides.</title>
        <authorList>
            <person name="Huang H."/>
            <person name="Bao K."/>
        </authorList>
    </citation>
    <scope>NUCLEOTIDE SEQUENCE</scope>
    <source>
        <strain evidence="1">HB236076</strain>
    </source>
</reference>
<dbReference type="SUPFAM" id="SSF52266">
    <property type="entry name" value="SGNH hydrolase"/>
    <property type="match status" value="1"/>
</dbReference>
<organism evidence="1">
    <name type="scientific">Vibrio sp. HB236076</name>
    <dbReference type="NCBI Taxonomy" id="3232307"/>
    <lineage>
        <taxon>Bacteria</taxon>
        <taxon>Pseudomonadati</taxon>
        <taxon>Pseudomonadota</taxon>
        <taxon>Gammaproteobacteria</taxon>
        <taxon>Vibrionales</taxon>
        <taxon>Vibrionaceae</taxon>
        <taxon>Vibrio</taxon>
    </lineage>
</organism>
<evidence type="ECO:0000313" key="1">
    <source>
        <dbReference type="EMBL" id="XDK25517.1"/>
    </source>
</evidence>